<dbReference type="InterPro" id="IPR009057">
    <property type="entry name" value="Homeodomain-like_sf"/>
</dbReference>
<dbReference type="GO" id="GO:0043565">
    <property type="term" value="F:sequence-specific DNA binding"/>
    <property type="evidence" value="ECO:0007669"/>
    <property type="project" value="InterPro"/>
</dbReference>
<evidence type="ECO:0000313" key="6">
    <source>
        <dbReference type="Proteomes" id="UP000183610"/>
    </source>
</evidence>
<dbReference type="InterPro" id="IPR018060">
    <property type="entry name" value="HTH_AraC"/>
</dbReference>
<keyword evidence="1" id="KW-0805">Transcription regulation</keyword>
<dbReference type="PRINTS" id="PR00032">
    <property type="entry name" value="HTHARAC"/>
</dbReference>
<evidence type="ECO:0000256" key="2">
    <source>
        <dbReference type="ARBA" id="ARBA00023125"/>
    </source>
</evidence>
<dbReference type="InterPro" id="IPR014710">
    <property type="entry name" value="RmlC-like_jellyroll"/>
</dbReference>
<dbReference type="Pfam" id="PF02311">
    <property type="entry name" value="AraC_binding"/>
    <property type="match status" value="1"/>
</dbReference>
<dbReference type="SUPFAM" id="SSF46689">
    <property type="entry name" value="Homeodomain-like"/>
    <property type="match status" value="2"/>
</dbReference>
<dbReference type="InterPro" id="IPR020449">
    <property type="entry name" value="Tscrpt_reg_AraC-type_HTH"/>
</dbReference>
<feature type="domain" description="HTH araC/xylS-type" evidence="4">
    <location>
        <begin position="173"/>
        <end position="271"/>
    </location>
</feature>
<comment type="caution">
    <text evidence="5">The sequence shown here is derived from an EMBL/GenBank/DDBJ whole genome shotgun (WGS) entry which is preliminary data.</text>
</comment>
<dbReference type="EMBL" id="FNMX01000001">
    <property type="protein sequence ID" value="SDW07404.1"/>
    <property type="molecule type" value="Genomic_DNA"/>
</dbReference>
<dbReference type="InterPro" id="IPR011051">
    <property type="entry name" value="RmlC_Cupin_sf"/>
</dbReference>
<keyword evidence="2" id="KW-0238">DNA-binding</keyword>
<dbReference type="PANTHER" id="PTHR43280">
    <property type="entry name" value="ARAC-FAMILY TRANSCRIPTIONAL REGULATOR"/>
    <property type="match status" value="1"/>
</dbReference>
<dbReference type="RefSeq" id="WP_038408437.1">
    <property type="nucleotide sequence ID" value="NZ_FNMX01000001.1"/>
</dbReference>
<dbReference type="SUPFAM" id="SSF51182">
    <property type="entry name" value="RmlC-like cupins"/>
    <property type="match status" value="1"/>
</dbReference>
<name>A0AAX2DL72_LISIV</name>
<protein>
    <submittedName>
        <fullName evidence="5">AraC-like ligand binding domain-containing protein</fullName>
    </submittedName>
</protein>
<keyword evidence="3" id="KW-0804">Transcription</keyword>
<dbReference type="PANTHER" id="PTHR43280:SF2">
    <property type="entry name" value="HTH-TYPE TRANSCRIPTIONAL REGULATOR EXSA"/>
    <property type="match status" value="1"/>
</dbReference>
<dbReference type="Proteomes" id="UP000183610">
    <property type="component" value="Unassembled WGS sequence"/>
</dbReference>
<dbReference type="GO" id="GO:0003700">
    <property type="term" value="F:DNA-binding transcription factor activity"/>
    <property type="evidence" value="ECO:0007669"/>
    <property type="project" value="InterPro"/>
</dbReference>
<dbReference type="PROSITE" id="PS01124">
    <property type="entry name" value="HTH_ARAC_FAMILY_2"/>
    <property type="match status" value="1"/>
</dbReference>
<evidence type="ECO:0000256" key="3">
    <source>
        <dbReference type="ARBA" id="ARBA00023163"/>
    </source>
</evidence>
<sequence>MEFTYEVIKADAKIPVKYIIHSMPDAVAIPRHWHEALEIGYTIQGSVPNFYIDGVNYTTQQGDIIVINSNAIHSVFPNFEENRKVLSLFFPYGFLQENIPDFAKLEFCTFIGDKSLYLQDLLNKFIEEVEGDKNSLHIKALIFDILYILVRDFSAPKKAVTPISTEKHLERLTEITSYMRKNFAEEMAVSDLASHFNLTSEYFSRFFKKYMGMTVLEYLELVRLNEAYQLLMNTDKAISYIAFSCGFPNEKSFTRVFKKAYFTTPNKYRIQKKS</sequence>
<proteinExistence type="predicted"/>
<dbReference type="InterPro" id="IPR003313">
    <property type="entry name" value="AraC-bd"/>
</dbReference>
<evidence type="ECO:0000313" key="5">
    <source>
        <dbReference type="EMBL" id="SDW07404.1"/>
    </source>
</evidence>
<evidence type="ECO:0000256" key="1">
    <source>
        <dbReference type="ARBA" id="ARBA00023015"/>
    </source>
</evidence>
<dbReference type="Pfam" id="PF12833">
    <property type="entry name" value="HTH_18"/>
    <property type="match status" value="1"/>
</dbReference>
<dbReference type="Gene3D" id="1.10.10.60">
    <property type="entry name" value="Homeodomain-like"/>
    <property type="match status" value="2"/>
</dbReference>
<dbReference type="SMART" id="SM00342">
    <property type="entry name" value="HTH_ARAC"/>
    <property type="match status" value="1"/>
</dbReference>
<evidence type="ECO:0000259" key="4">
    <source>
        <dbReference type="PROSITE" id="PS01124"/>
    </source>
</evidence>
<dbReference type="Gene3D" id="2.60.120.10">
    <property type="entry name" value="Jelly Rolls"/>
    <property type="match status" value="1"/>
</dbReference>
<organism evidence="5 6">
    <name type="scientific">Listeria ivanovii</name>
    <dbReference type="NCBI Taxonomy" id="1638"/>
    <lineage>
        <taxon>Bacteria</taxon>
        <taxon>Bacillati</taxon>
        <taxon>Bacillota</taxon>
        <taxon>Bacilli</taxon>
        <taxon>Bacillales</taxon>
        <taxon>Listeriaceae</taxon>
        <taxon>Listeria</taxon>
    </lineage>
</organism>
<reference evidence="5 6" key="1">
    <citation type="submission" date="2016-10" db="EMBL/GenBank/DDBJ databases">
        <authorList>
            <person name="Varghese N."/>
            <person name="Submissions S."/>
        </authorList>
    </citation>
    <scope>NUCLEOTIDE SEQUENCE [LARGE SCALE GENOMIC DNA]</scope>
    <source>
        <strain evidence="5 6">ATCC 49954</strain>
    </source>
</reference>
<gene>
    <name evidence="5" type="ORF">SAMN05421782_101291</name>
</gene>
<accession>A0AAX2DL72</accession>
<dbReference type="AlphaFoldDB" id="A0AAX2DL72"/>